<proteinExistence type="predicted"/>
<protein>
    <submittedName>
        <fullName evidence="1">Uncharacterized protein</fullName>
    </submittedName>
</protein>
<organism evidence="1 2">
    <name type="scientific">Roseomonas acroporae</name>
    <dbReference type="NCBI Taxonomy" id="2937791"/>
    <lineage>
        <taxon>Bacteria</taxon>
        <taxon>Pseudomonadati</taxon>
        <taxon>Pseudomonadota</taxon>
        <taxon>Alphaproteobacteria</taxon>
        <taxon>Acetobacterales</taxon>
        <taxon>Roseomonadaceae</taxon>
        <taxon>Roseomonas</taxon>
    </lineage>
</organism>
<dbReference type="AlphaFoldDB" id="A0A9X2BZK6"/>
<comment type="caution">
    <text evidence="1">The sequence shown here is derived from an EMBL/GenBank/DDBJ whole genome shotgun (WGS) entry which is preliminary data.</text>
</comment>
<accession>A0A9X2BZK6</accession>
<dbReference type="Proteomes" id="UP001139516">
    <property type="component" value="Unassembled WGS sequence"/>
</dbReference>
<dbReference type="EMBL" id="JALPRX010000174">
    <property type="protein sequence ID" value="MCK8788069.1"/>
    <property type="molecule type" value="Genomic_DNA"/>
</dbReference>
<evidence type="ECO:0000313" key="1">
    <source>
        <dbReference type="EMBL" id="MCK8788069.1"/>
    </source>
</evidence>
<keyword evidence="2" id="KW-1185">Reference proteome</keyword>
<evidence type="ECO:0000313" key="2">
    <source>
        <dbReference type="Proteomes" id="UP001139516"/>
    </source>
</evidence>
<reference evidence="1" key="1">
    <citation type="submission" date="2022-04" db="EMBL/GenBank/DDBJ databases">
        <title>Roseomonas acroporae sp. nov., isolated from coral Acropora digitifera.</title>
        <authorList>
            <person name="Sun H."/>
        </authorList>
    </citation>
    <scope>NUCLEOTIDE SEQUENCE</scope>
    <source>
        <strain evidence="1">NAR14</strain>
    </source>
</reference>
<dbReference type="RefSeq" id="WP_248670111.1">
    <property type="nucleotide sequence ID" value="NZ_JALPRX010000174.1"/>
</dbReference>
<sequence length="65" mass="7035">MAETGFRLPGARPRPEVRAELLRIWDALDPERRKALIFTARALAKDAGLLPADAPLLAMGGKAVL</sequence>
<gene>
    <name evidence="1" type="ORF">M0638_27310</name>
</gene>
<name>A0A9X2BZK6_9PROT</name>